<evidence type="ECO:0000313" key="4">
    <source>
        <dbReference type="Proteomes" id="UP000736583"/>
    </source>
</evidence>
<organism evidence="3 4">
    <name type="scientific">Clostridium simiarum</name>
    <dbReference type="NCBI Taxonomy" id="2841506"/>
    <lineage>
        <taxon>Bacteria</taxon>
        <taxon>Bacillati</taxon>
        <taxon>Bacillota</taxon>
        <taxon>Clostridia</taxon>
        <taxon>Eubacteriales</taxon>
        <taxon>Clostridiaceae</taxon>
        <taxon>Clostridium</taxon>
    </lineage>
</organism>
<dbReference type="Pfam" id="PF19289">
    <property type="entry name" value="PmbA_TldD_3rd"/>
    <property type="match status" value="1"/>
</dbReference>
<dbReference type="Proteomes" id="UP000736583">
    <property type="component" value="Unassembled WGS sequence"/>
</dbReference>
<dbReference type="RefSeq" id="WP_216456241.1">
    <property type="nucleotide sequence ID" value="NZ_JAHLQL010000001.1"/>
</dbReference>
<proteinExistence type="predicted"/>
<dbReference type="InterPro" id="IPR002510">
    <property type="entry name" value="Metalloprtase-TldD/E_N"/>
</dbReference>
<comment type="caution">
    <text evidence="3">The sequence shown here is derived from an EMBL/GenBank/DDBJ whole genome shotgun (WGS) entry which is preliminary data.</text>
</comment>
<dbReference type="Pfam" id="PF01523">
    <property type="entry name" value="PmbA_TldD_1st"/>
    <property type="match status" value="1"/>
</dbReference>
<dbReference type="PANTHER" id="PTHR43421:SF1">
    <property type="entry name" value="METALLOPROTEASE PMBA"/>
    <property type="match status" value="1"/>
</dbReference>
<evidence type="ECO:0000313" key="3">
    <source>
        <dbReference type="EMBL" id="MBU5591229.1"/>
    </source>
</evidence>
<dbReference type="EMBL" id="JAHLQL010000001">
    <property type="protein sequence ID" value="MBU5591229.1"/>
    <property type="molecule type" value="Genomic_DNA"/>
</dbReference>
<gene>
    <name evidence="3" type="ORF">KQI89_05580</name>
</gene>
<evidence type="ECO:0000259" key="2">
    <source>
        <dbReference type="Pfam" id="PF19289"/>
    </source>
</evidence>
<sequence>MKELLNKIVSKGATDGEIFYKESYSKSIGFENNLLKGSSEKQSTGVALRMIKDDKLSFSTSNDINKFDDLLQNCLEINPFSSPAEFDFINKNSETEISIPENDILKLSDEKLIEDGRKIISEITKEFPNVKAFAEFEINSNIVKIANTKGLSKEYRKDTLGFTAGCNFIKDNNFLNCYNTEFLLNSNYDIDSSIASILDELKLSQNIVSPESGIRPVIFTPKFLNCTLIPLMLAVSGKSVTDGISPLTNKVGTQIFDEKFTIVDEGTKIGAFNTTPFDDEGTPSQRNEIISHGNLKGFLHSLKTAKKLNVEPTGNGYKLGSFFPNPDFTAEPNPYVTNLHIKPGTVLFKDMIRDMKDGIIIDDVIGFFMGNLINGELTGNIGTGYHVKNGKIVGRFSGKSINFNIYDFLKNNLIDLSSDTKNTPFFFSHGYNPSPYAMFKDLNIE</sequence>
<feature type="domain" description="Metalloprotease TldD/E N-terminal" evidence="1">
    <location>
        <begin position="17"/>
        <end position="71"/>
    </location>
</feature>
<feature type="domain" description="Metalloprotease TldD/E C-terminal" evidence="2">
    <location>
        <begin position="215"/>
        <end position="444"/>
    </location>
</feature>
<dbReference type="PANTHER" id="PTHR43421">
    <property type="entry name" value="METALLOPROTEASE PMBA"/>
    <property type="match status" value="1"/>
</dbReference>
<name>A0ABS6EYD3_9CLOT</name>
<reference evidence="3 4" key="1">
    <citation type="submission" date="2021-06" db="EMBL/GenBank/DDBJ databases">
        <authorList>
            <person name="Sun Q."/>
            <person name="Li D."/>
        </authorList>
    </citation>
    <scope>NUCLEOTIDE SEQUENCE [LARGE SCALE GENOMIC DNA]</scope>
    <source>
        <strain evidence="3 4">MSJ-4</strain>
    </source>
</reference>
<accession>A0ABS6EYD3</accession>
<evidence type="ECO:0000259" key="1">
    <source>
        <dbReference type="Pfam" id="PF01523"/>
    </source>
</evidence>
<dbReference type="InterPro" id="IPR045569">
    <property type="entry name" value="Metalloprtase-TldD/E_C"/>
</dbReference>
<protein>
    <submittedName>
        <fullName evidence="3">TldD/PmbA family protein</fullName>
    </submittedName>
</protein>
<dbReference type="InterPro" id="IPR047657">
    <property type="entry name" value="PmbA"/>
</dbReference>
<keyword evidence="4" id="KW-1185">Reference proteome</keyword>